<keyword evidence="3" id="KW-1185">Reference proteome</keyword>
<dbReference type="Proteomes" id="UP000192656">
    <property type="component" value="Unassembled WGS sequence"/>
</dbReference>
<dbReference type="SUPFAM" id="SSF46785">
    <property type="entry name" value="Winged helix' DNA-binding domain"/>
    <property type="match status" value="1"/>
</dbReference>
<dbReference type="PANTHER" id="PTHR37318">
    <property type="entry name" value="BSL7504 PROTEIN"/>
    <property type="match status" value="1"/>
</dbReference>
<dbReference type="RefSeq" id="WP_084408250.1">
    <property type="nucleotide sequence ID" value="NZ_FWXR01000001.1"/>
</dbReference>
<dbReference type="STRING" id="937218.SAMN06297251_101375"/>
<gene>
    <name evidence="2" type="ORF">SAMN06297251_101375</name>
</gene>
<dbReference type="AlphaFoldDB" id="A0A1W1YJI4"/>
<evidence type="ECO:0000259" key="1">
    <source>
        <dbReference type="Pfam" id="PF13601"/>
    </source>
</evidence>
<sequence>MPTKPAAPYAYDGLDRVIHEKARLGIMTSLISHPKGLSFNDLKTLCGLTDGNLSRHAQVLEEAGLVRIDKRFEGKRPMTTVRLTSAGRQRFVDYLSVLEAVVRDAASAAGEDDVPDGVGA</sequence>
<dbReference type="EMBL" id="FWXR01000001">
    <property type="protein sequence ID" value="SMC36292.1"/>
    <property type="molecule type" value="Genomic_DNA"/>
</dbReference>
<dbReference type="InterPro" id="IPR036388">
    <property type="entry name" value="WH-like_DNA-bd_sf"/>
</dbReference>
<dbReference type="InterPro" id="IPR027395">
    <property type="entry name" value="WH_DNA-bd_dom"/>
</dbReference>
<dbReference type="PANTHER" id="PTHR37318:SF1">
    <property type="entry name" value="BSL7504 PROTEIN"/>
    <property type="match status" value="1"/>
</dbReference>
<evidence type="ECO:0000313" key="2">
    <source>
        <dbReference type="EMBL" id="SMC36292.1"/>
    </source>
</evidence>
<dbReference type="GO" id="GO:0006355">
    <property type="term" value="P:regulation of DNA-templated transcription"/>
    <property type="evidence" value="ECO:0007669"/>
    <property type="project" value="UniProtKB-ARBA"/>
</dbReference>
<evidence type="ECO:0000313" key="3">
    <source>
        <dbReference type="Proteomes" id="UP000192656"/>
    </source>
</evidence>
<name>A0A1W1YJI4_9HYPH</name>
<dbReference type="OrthoDB" id="5521380at2"/>
<accession>A0A1W1YJI4</accession>
<dbReference type="CDD" id="cd00090">
    <property type="entry name" value="HTH_ARSR"/>
    <property type="match status" value="1"/>
</dbReference>
<organism evidence="2 3">
    <name type="scientific">Fulvimarina manganoxydans</name>
    <dbReference type="NCBI Taxonomy" id="937218"/>
    <lineage>
        <taxon>Bacteria</taxon>
        <taxon>Pseudomonadati</taxon>
        <taxon>Pseudomonadota</taxon>
        <taxon>Alphaproteobacteria</taxon>
        <taxon>Hyphomicrobiales</taxon>
        <taxon>Aurantimonadaceae</taxon>
        <taxon>Fulvimarina</taxon>
    </lineage>
</organism>
<proteinExistence type="predicted"/>
<reference evidence="2 3" key="1">
    <citation type="submission" date="2017-04" db="EMBL/GenBank/DDBJ databases">
        <authorList>
            <person name="Afonso C.L."/>
            <person name="Miller P.J."/>
            <person name="Scott M.A."/>
            <person name="Spackman E."/>
            <person name="Goraichik I."/>
            <person name="Dimitrov K.M."/>
            <person name="Suarez D.L."/>
            <person name="Swayne D.E."/>
        </authorList>
    </citation>
    <scope>NUCLEOTIDE SEQUENCE [LARGE SCALE GENOMIC DNA]</scope>
    <source>
        <strain evidence="2 3">CGMCC 1.10972</strain>
    </source>
</reference>
<feature type="domain" description="Winged helix DNA-binding" evidence="1">
    <location>
        <begin position="23"/>
        <end position="102"/>
    </location>
</feature>
<dbReference type="InterPro" id="IPR011991">
    <property type="entry name" value="ArsR-like_HTH"/>
</dbReference>
<protein>
    <submittedName>
        <fullName evidence="2">Transcriptional regulator, ArsR family</fullName>
    </submittedName>
</protein>
<dbReference type="Gene3D" id="1.10.10.10">
    <property type="entry name" value="Winged helix-like DNA-binding domain superfamily/Winged helix DNA-binding domain"/>
    <property type="match status" value="1"/>
</dbReference>
<dbReference type="InterPro" id="IPR036390">
    <property type="entry name" value="WH_DNA-bd_sf"/>
</dbReference>
<dbReference type="Pfam" id="PF13601">
    <property type="entry name" value="HTH_34"/>
    <property type="match status" value="1"/>
</dbReference>